<name>A0A832TD74_9EURY</name>
<dbReference type="PANTHER" id="PTHR43221:SF2">
    <property type="entry name" value="PROTEASE HTPX HOMOLOG"/>
    <property type="match status" value="1"/>
</dbReference>
<keyword evidence="7 11" id="KW-0862">Zinc</keyword>
<dbReference type="AlphaFoldDB" id="A0A832TD74"/>
<comment type="similarity">
    <text evidence="1 11">Belongs to the peptidase M48B family.</text>
</comment>
<feature type="binding site" evidence="11">
    <location>
        <position position="171"/>
    </location>
    <ligand>
        <name>Zn(2+)</name>
        <dbReference type="ChEBI" id="CHEBI:29105"/>
        <note>catalytic</note>
    </ligand>
</feature>
<dbReference type="OMA" id="AVCCTEG"/>
<keyword evidence="6 11" id="KW-0378">Hydrolase</keyword>
<evidence type="ECO:0000256" key="8">
    <source>
        <dbReference type="ARBA" id="ARBA00022989"/>
    </source>
</evidence>
<dbReference type="RefSeq" id="WP_011018543.1">
    <property type="nucleotide sequence ID" value="NZ_DUJS01000004.1"/>
</dbReference>
<evidence type="ECO:0000256" key="11">
    <source>
        <dbReference type="HAMAP-Rule" id="MF_00188"/>
    </source>
</evidence>
<dbReference type="GO" id="GO:0008270">
    <property type="term" value="F:zinc ion binding"/>
    <property type="evidence" value="ECO:0007669"/>
    <property type="project" value="UniProtKB-UniRule"/>
</dbReference>
<sequence length="318" mass="34304">MLEAAGAVLLGSAALLMVGRLGNRGFFLWLRTVGILGLLVGILSLALAALTGSAIAGLVVGVITAAMMYLFSSRIVRIQMGAVDAEEFLRYKPEYADKLRRVQEMVSKLASKAGLPEPELVVVPEETGVGGYPNAFATGRRSKPTVGVTEGLLRHLDDDEIYGVLGHELAHVKNRDTLVMTVAAAVSTAIAYAFDPWLNAMYTEDWEDIAFLVLAGMLASLISTLLVAAISRSREYLADEEGAKLSGNPMALAEALEKIEAIVKSNPAPARSLSEVSTAHLWIENPFRGGLLRLFSTHPPVEKRVERLRRLARELQGP</sequence>
<keyword evidence="5 11" id="KW-0479">Metal-binding</keyword>
<keyword evidence="3 11" id="KW-0645">Protease</keyword>
<evidence type="ECO:0000256" key="6">
    <source>
        <dbReference type="ARBA" id="ARBA00022801"/>
    </source>
</evidence>
<evidence type="ECO:0000313" key="14">
    <source>
        <dbReference type="Proteomes" id="UP000619545"/>
    </source>
</evidence>
<comment type="caution">
    <text evidence="13">The sequence shown here is derived from an EMBL/GenBank/DDBJ whole genome shotgun (WGS) entry which is preliminary data.</text>
</comment>
<evidence type="ECO:0000256" key="3">
    <source>
        <dbReference type="ARBA" id="ARBA00022670"/>
    </source>
</evidence>
<evidence type="ECO:0000256" key="2">
    <source>
        <dbReference type="ARBA" id="ARBA00022475"/>
    </source>
</evidence>
<keyword evidence="2 11" id="KW-1003">Cell membrane</keyword>
<dbReference type="InterPro" id="IPR001915">
    <property type="entry name" value="Peptidase_M48"/>
</dbReference>
<evidence type="ECO:0000259" key="12">
    <source>
        <dbReference type="Pfam" id="PF01435"/>
    </source>
</evidence>
<feature type="active site" evidence="11">
    <location>
        <position position="168"/>
    </location>
</feature>
<feature type="transmembrane region" description="Helical" evidence="11">
    <location>
        <begin position="54"/>
        <end position="71"/>
    </location>
</feature>
<evidence type="ECO:0000256" key="1">
    <source>
        <dbReference type="ARBA" id="ARBA00009779"/>
    </source>
</evidence>
<keyword evidence="4 11" id="KW-0812">Transmembrane</keyword>
<dbReference type="GO" id="GO:0006508">
    <property type="term" value="P:proteolysis"/>
    <property type="evidence" value="ECO:0007669"/>
    <property type="project" value="UniProtKB-KW"/>
</dbReference>
<dbReference type="GO" id="GO:0005886">
    <property type="term" value="C:plasma membrane"/>
    <property type="evidence" value="ECO:0007669"/>
    <property type="project" value="UniProtKB-SubCell"/>
</dbReference>
<dbReference type="EC" id="3.4.24.-" evidence="11"/>
<keyword evidence="9 11" id="KW-0482">Metalloprotease</keyword>
<evidence type="ECO:0000256" key="5">
    <source>
        <dbReference type="ARBA" id="ARBA00022723"/>
    </source>
</evidence>
<dbReference type="Pfam" id="PF01435">
    <property type="entry name" value="Peptidase_M48"/>
    <property type="match status" value="1"/>
</dbReference>
<evidence type="ECO:0000256" key="4">
    <source>
        <dbReference type="ARBA" id="ARBA00022692"/>
    </source>
</evidence>
<feature type="binding site" evidence="11">
    <location>
        <position position="235"/>
    </location>
    <ligand>
        <name>Zn(2+)</name>
        <dbReference type="ChEBI" id="CHEBI:29105"/>
        <note>catalytic</note>
    </ligand>
</feature>
<dbReference type="PANTHER" id="PTHR43221">
    <property type="entry name" value="PROTEASE HTPX"/>
    <property type="match status" value="1"/>
</dbReference>
<dbReference type="Proteomes" id="UP000619545">
    <property type="component" value="Unassembled WGS sequence"/>
</dbReference>
<feature type="transmembrane region" description="Helical" evidence="11">
    <location>
        <begin position="177"/>
        <end position="194"/>
    </location>
</feature>
<feature type="binding site" evidence="11">
    <location>
        <position position="167"/>
    </location>
    <ligand>
        <name>Zn(2+)</name>
        <dbReference type="ChEBI" id="CHEBI:29105"/>
        <note>catalytic</note>
    </ligand>
</feature>
<protein>
    <recommendedName>
        <fullName evidence="11">Protease HtpX homolog</fullName>
        <ecNumber evidence="11">3.4.24.-</ecNumber>
    </recommendedName>
</protein>
<dbReference type="InterPro" id="IPR022919">
    <property type="entry name" value="Pept_M48_protease_HtpX"/>
</dbReference>
<feature type="transmembrane region" description="Helical" evidence="11">
    <location>
        <begin position="209"/>
        <end position="230"/>
    </location>
</feature>
<feature type="domain" description="Peptidase M48" evidence="12">
    <location>
        <begin position="100"/>
        <end position="311"/>
    </location>
</feature>
<comment type="cofactor">
    <cofactor evidence="11">
        <name>Zn(2+)</name>
        <dbReference type="ChEBI" id="CHEBI:29105"/>
    </cofactor>
    <text evidence="11">Binds 1 zinc ion per subunit.</text>
</comment>
<feature type="transmembrane region" description="Helical" evidence="11">
    <location>
        <begin position="26"/>
        <end position="48"/>
    </location>
</feature>
<dbReference type="HAMAP" id="MF_00188">
    <property type="entry name" value="Pept_M48_protease_HtpX"/>
    <property type="match status" value="1"/>
</dbReference>
<evidence type="ECO:0000256" key="7">
    <source>
        <dbReference type="ARBA" id="ARBA00022833"/>
    </source>
</evidence>
<evidence type="ECO:0000313" key="13">
    <source>
        <dbReference type="EMBL" id="HII70688.1"/>
    </source>
</evidence>
<keyword evidence="8 11" id="KW-1133">Transmembrane helix</keyword>
<dbReference type="Gene3D" id="3.30.2010.10">
    <property type="entry name" value="Metalloproteases ('zincins'), catalytic domain"/>
    <property type="match status" value="1"/>
</dbReference>
<dbReference type="GO" id="GO:0004222">
    <property type="term" value="F:metalloendopeptidase activity"/>
    <property type="evidence" value="ECO:0007669"/>
    <property type="project" value="UniProtKB-UniRule"/>
</dbReference>
<accession>A0A832TD74</accession>
<organism evidence="13 14">
    <name type="scientific">Methanopyrus kandleri</name>
    <dbReference type="NCBI Taxonomy" id="2320"/>
    <lineage>
        <taxon>Archaea</taxon>
        <taxon>Methanobacteriati</taxon>
        <taxon>Methanobacteriota</taxon>
        <taxon>Methanomada group</taxon>
        <taxon>Methanopyri</taxon>
        <taxon>Methanopyrales</taxon>
        <taxon>Methanopyraceae</taxon>
        <taxon>Methanopyrus</taxon>
    </lineage>
</organism>
<dbReference type="InterPro" id="IPR050083">
    <property type="entry name" value="HtpX_protease"/>
</dbReference>
<evidence type="ECO:0000256" key="10">
    <source>
        <dbReference type="ARBA" id="ARBA00023136"/>
    </source>
</evidence>
<proteinExistence type="inferred from homology"/>
<evidence type="ECO:0000256" key="9">
    <source>
        <dbReference type="ARBA" id="ARBA00023049"/>
    </source>
</evidence>
<gene>
    <name evidence="11" type="primary">htpX</name>
    <name evidence="13" type="ORF">HA336_05595</name>
</gene>
<reference evidence="13" key="1">
    <citation type="journal article" date="2020" name="bioRxiv">
        <title>A rank-normalized archaeal taxonomy based on genome phylogeny resolves widespread incomplete and uneven classifications.</title>
        <authorList>
            <person name="Rinke C."/>
            <person name="Chuvochina M."/>
            <person name="Mussig A.J."/>
            <person name="Chaumeil P.-A."/>
            <person name="Waite D.W."/>
            <person name="Whitman W.B."/>
            <person name="Parks D.H."/>
            <person name="Hugenholtz P."/>
        </authorList>
    </citation>
    <scope>NUCLEOTIDE SEQUENCE</scope>
    <source>
        <strain evidence="13">UBA8853</strain>
    </source>
</reference>
<comment type="subcellular location">
    <subcellularLocation>
        <location evidence="11">Cell membrane</location>
        <topology evidence="11">Multi-pass membrane protein</topology>
    </subcellularLocation>
</comment>
<keyword evidence="10 11" id="KW-0472">Membrane</keyword>
<dbReference type="EMBL" id="DUJS01000004">
    <property type="protein sequence ID" value="HII70688.1"/>
    <property type="molecule type" value="Genomic_DNA"/>
</dbReference>